<sequence>MIRIHDSNACPPCQDMKLSFKYLMFSLHVINFCRTRVNWDRVRQPNGRHSTRFNATGVLKAPDAVDWFFNGEPISDIKPEWFGRILQLNRKPMPGRSFISELVIKRVTMDDRGQYACRLAKKLAQGFNVHILNGMQSIFTSHSS</sequence>
<dbReference type="EMBL" id="JAIWYP010000004">
    <property type="protein sequence ID" value="KAH3843539.1"/>
    <property type="molecule type" value="Genomic_DNA"/>
</dbReference>
<name>A0A9D4QU38_DREPO</name>
<keyword evidence="2" id="KW-1185">Reference proteome</keyword>
<evidence type="ECO:0000313" key="2">
    <source>
        <dbReference type="Proteomes" id="UP000828390"/>
    </source>
</evidence>
<dbReference type="Gene3D" id="2.60.40.10">
    <property type="entry name" value="Immunoglobulins"/>
    <property type="match status" value="1"/>
</dbReference>
<protein>
    <recommendedName>
        <fullName evidence="3">Ig-like domain-containing protein</fullName>
    </recommendedName>
</protein>
<evidence type="ECO:0008006" key="3">
    <source>
        <dbReference type="Google" id="ProtNLM"/>
    </source>
</evidence>
<reference evidence="1" key="1">
    <citation type="journal article" date="2019" name="bioRxiv">
        <title>The Genome of the Zebra Mussel, Dreissena polymorpha: A Resource for Invasive Species Research.</title>
        <authorList>
            <person name="McCartney M.A."/>
            <person name="Auch B."/>
            <person name="Kono T."/>
            <person name="Mallez S."/>
            <person name="Zhang Y."/>
            <person name="Obille A."/>
            <person name="Becker A."/>
            <person name="Abrahante J.E."/>
            <person name="Garbe J."/>
            <person name="Badalamenti J.P."/>
            <person name="Herman A."/>
            <person name="Mangelson H."/>
            <person name="Liachko I."/>
            <person name="Sullivan S."/>
            <person name="Sone E.D."/>
            <person name="Koren S."/>
            <person name="Silverstein K.A.T."/>
            <person name="Beckman K.B."/>
            <person name="Gohl D.M."/>
        </authorList>
    </citation>
    <scope>NUCLEOTIDE SEQUENCE</scope>
    <source>
        <strain evidence="1">Duluth1</strain>
        <tissue evidence="1">Whole animal</tissue>
    </source>
</reference>
<dbReference type="SUPFAM" id="SSF48726">
    <property type="entry name" value="Immunoglobulin"/>
    <property type="match status" value="1"/>
</dbReference>
<dbReference type="InterPro" id="IPR013783">
    <property type="entry name" value="Ig-like_fold"/>
</dbReference>
<organism evidence="1 2">
    <name type="scientific">Dreissena polymorpha</name>
    <name type="common">Zebra mussel</name>
    <name type="synonym">Mytilus polymorpha</name>
    <dbReference type="NCBI Taxonomy" id="45954"/>
    <lineage>
        <taxon>Eukaryota</taxon>
        <taxon>Metazoa</taxon>
        <taxon>Spiralia</taxon>
        <taxon>Lophotrochozoa</taxon>
        <taxon>Mollusca</taxon>
        <taxon>Bivalvia</taxon>
        <taxon>Autobranchia</taxon>
        <taxon>Heteroconchia</taxon>
        <taxon>Euheterodonta</taxon>
        <taxon>Imparidentia</taxon>
        <taxon>Neoheterodontei</taxon>
        <taxon>Myida</taxon>
        <taxon>Dreissenoidea</taxon>
        <taxon>Dreissenidae</taxon>
        <taxon>Dreissena</taxon>
    </lineage>
</organism>
<dbReference type="Proteomes" id="UP000828390">
    <property type="component" value="Unassembled WGS sequence"/>
</dbReference>
<proteinExistence type="predicted"/>
<accession>A0A9D4QU38</accession>
<dbReference type="InterPro" id="IPR036179">
    <property type="entry name" value="Ig-like_dom_sf"/>
</dbReference>
<dbReference type="AlphaFoldDB" id="A0A9D4QU38"/>
<reference evidence="1" key="2">
    <citation type="submission" date="2020-11" db="EMBL/GenBank/DDBJ databases">
        <authorList>
            <person name="McCartney M.A."/>
            <person name="Auch B."/>
            <person name="Kono T."/>
            <person name="Mallez S."/>
            <person name="Becker A."/>
            <person name="Gohl D.M."/>
            <person name="Silverstein K.A.T."/>
            <person name="Koren S."/>
            <person name="Bechman K.B."/>
            <person name="Herman A."/>
            <person name="Abrahante J.E."/>
            <person name="Garbe J."/>
        </authorList>
    </citation>
    <scope>NUCLEOTIDE SEQUENCE</scope>
    <source>
        <strain evidence="1">Duluth1</strain>
        <tissue evidence="1">Whole animal</tissue>
    </source>
</reference>
<comment type="caution">
    <text evidence="1">The sequence shown here is derived from an EMBL/GenBank/DDBJ whole genome shotgun (WGS) entry which is preliminary data.</text>
</comment>
<gene>
    <name evidence="1" type="ORF">DPMN_117059</name>
</gene>
<evidence type="ECO:0000313" key="1">
    <source>
        <dbReference type="EMBL" id="KAH3843539.1"/>
    </source>
</evidence>